<dbReference type="InterPro" id="IPR021102">
    <property type="entry name" value="PNGase_A"/>
</dbReference>
<name>A0A2G2XBP2_CAPBA</name>
<protein>
    <submittedName>
        <fullName evidence="3">Peptide-N4-(N-acetyl-beta-glucosaminyl)asparagine amidase A</fullName>
    </submittedName>
</protein>
<dbReference type="Proteomes" id="UP000224567">
    <property type="component" value="Unassembled WGS sequence"/>
</dbReference>
<comment type="caution">
    <text evidence="3">The sequence shown here is derived from an EMBL/GenBank/DDBJ whole genome shotgun (WGS) entry which is preliminary data.</text>
</comment>
<sequence>MKIDVEFMIVKKFGVDFDYGAGLIVSISRNVDLNNGLWFKIENSTDVKSKDFKIPQNVYRALLEVYVSFHENDESWYGNSVNERRDPMSVLADGLPSMVAGRPFTSTTFPSLIPKADKTTSMNPNLPFENYARAVTNNSQQSGSISRKEIVMIEGIPHIKWIKEEVDIMNRMENLQYAVIGKFISKGNNGNKVEVIDKKREDKPKQIVKNHAPKPWLHKLQKGKAKILSSGKVVGDPGIWNVVRDRNPSKQKQTVSSTLPVMSNKFDAIGEKTGVSSNTIDKAIENNSDTSKHTKENKKGSKDNIRTIDNKELKENQGPYIEEANNTDLICVVSGIESAIVDPATNQLNKIEQPQKDENKQQIADEDKI</sequence>
<evidence type="ECO:0000256" key="1">
    <source>
        <dbReference type="SAM" id="MobiDB-lite"/>
    </source>
</evidence>
<accession>A0A2G2XBP2</accession>
<evidence type="ECO:0000259" key="2">
    <source>
        <dbReference type="Pfam" id="PF12222"/>
    </source>
</evidence>
<feature type="compositionally biased region" description="Basic and acidic residues" evidence="1">
    <location>
        <begin position="353"/>
        <end position="369"/>
    </location>
</feature>
<dbReference type="InterPro" id="IPR056948">
    <property type="entry name" value="PNGaseA_N"/>
</dbReference>
<proteinExistence type="predicted"/>
<keyword evidence="4" id="KW-1185">Reference proteome</keyword>
<dbReference type="OrthoDB" id="1736116at2759"/>
<organism evidence="3 4">
    <name type="scientific">Capsicum baccatum</name>
    <name type="common">Peruvian pepper</name>
    <dbReference type="NCBI Taxonomy" id="33114"/>
    <lineage>
        <taxon>Eukaryota</taxon>
        <taxon>Viridiplantae</taxon>
        <taxon>Streptophyta</taxon>
        <taxon>Embryophyta</taxon>
        <taxon>Tracheophyta</taxon>
        <taxon>Spermatophyta</taxon>
        <taxon>Magnoliopsida</taxon>
        <taxon>eudicotyledons</taxon>
        <taxon>Gunneridae</taxon>
        <taxon>Pentapetalae</taxon>
        <taxon>asterids</taxon>
        <taxon>lamiids</taxon>
        <taxon>Solanales</taxon>
        <taxon>Solanaceae</taxon>
        <taxon>Solanoideae</taxon>
        <taxon>Capsiceae</taxon>
        <taxon>Capsicum</taxon>
    </lineage>
</organism>
<reference evidence="3 4" key="1">
    <citation type="journal article" date="2017" name="Genome Biol.">
        <title>New reference genome sequences of hot pepper reveal the massive evolution of plant disease-resistance genes by retroduplication.</title>
        <authorList>
            <person name="Kim S."/>
            <person name="Park J."/>
            <person name="Yeom S.I."/>
            <person name="Kim Y.M."/>
            <person name="Seo E."/>
            <person name="Kim K.T."/>
            <person name="Kim M.S."/>
            <person name="Lee J.M."/>
            <person name="Cheong K."/>
            <person name="Shin H.S."/>
            <person name="Kim S.B."/>
            <person name="Han K."/>
            <person name="Lee J."/>
            <person name="Park M."/>
            <person name="Lee H.A."/>
            <person name="Lee H.Y."/>
            <person name="Lee Y."/>
            <person name="Oh S."/>
            <person name="Lee J.H."/>
            <person name="Choi E."/>
            <person name="Choi E."/>
            <person name="Lee S.E."/>
            <person name="Jeon J."/>
            <person name="Kim H."/>
            <person name="Choi G."/>
            <person name="Song H."/>
            <person name="Lee J."/>
            <person name="Lee S.C."/>
            <person name="Kwon J.K."/>
            <person name="Lee H.Y."/>
            <person name="Koo N."/>
            <person name="Hong Y."/>
            <person name="Kim R.W."/>
            <person name="Kang W.H."/>
            <person name="Huh J.H."/>
            <person name="Kang B.C."/>
            <person name="Yang T.J."/>
            <person name="Lee Y.H."/>
            <person name="Bennetzen J.L."/>
            <person name="Choi D."/>
        </authorList>
    </citation>
    <scope>NUCLEOTIDE SEQUENCE [LARGE SCALE GENOMIC DNA]</scope>
    <source>
        <strain evidence="4">cv. PBC81</strain>
    </source>
</reference>
<dbReference type="STRING" id="33114.A0A2G2XBP2"/>
<feature type="region of interest" description="Disordered" evidence="1">
    <location>
        <begin position="281"/>
        <end position="311"/>
    </location>
</feature>
<evidence type="ECO:0000313" key="3">
    <source>
        <dbReference type="EMBL" id="PHT54908.1"/>
    </source>
</evidence>
<feature type="region of interest" description="Disordered" evidence="1">
    <location>
        <begin position="345"/>
        <end position="369"/>
    </location>
</feature>
<dbReference type="PANTHER" id="PTHR31104">
    <property type="entry name" value="PEPTIDE-N4-(N-ACETYL-BETA-GLUCOSAMINYL)ASPARAGINE AMIDASE A PROTEIN"/>
    <property type="match status" value="1"/>
</dbReference>
<gene>
    <name evidence="3" type="ORF">CQW23_03394</name>
</gene>
<evidence type="ECO:0000313" key="4">
    <source>
        <dbReference type="Proteomes" id="UP000224567"/>
    </source>
</evidence>
<feature type="domain" description="Peptide N-acetyl-beta-D-glucosaminyl asparaginase amidase A N-terminal" evidence="2">
    <location>
        <begin position="21"/>
        <end position="85"/>
    </location>
</feature>
<dbReference type="AlphaFoldDB" id="A0A2G2XBP2"/>
<dbReference type="Pfam" id="PF12222">
    <property type="entry name" value="PNGaseA"/>
    <property type="match status" value="1"/>
</dbReference>
<dbReference type="EMBL" id="MLFT02000002">
    <property type="protein sequence ID" value="PHT54908.1"/>
    <property type="molecule type" value="Genomic_DNA"/>
</dbReference>
<feature type="compositionally biased region" description="Basic and acidic residues" evidence="1">
    <location>
        <begin position="290"/>
        <end position="311"/>
    </location>
</feature>
<reference evidence="4" key="2">
    <citation type="journal article" date="2017" name="J. Anim. Genet.">
        <title>Multiple reference genome sequences of hot pepper reveal the massive evolution of plant disease resistance genes by retroduplication.</title>
        <authorList>
            <person name="Kim S."/>
            <person name="Park J."/>
            <person name="Yeom S.-I."/>
            <person name="Kim Y.-M."/>
            <person name="Seo E."/>
            <person name="Kim K.-T."/>
            <person name="Kim M.-S."/>
            <person name="Lee J.M."/>
            <person name="Cheong K."/>
            <person name="Shin H.-S."/>
            <person name="Kim S.-B."/>
            <person name="Han K."/>
            <person name="Lee J."/>
            <person name="Park M."/>
            <person name="Lee H.-A."/>
            <person name="Lee H.-Y."/>
            <person name="Lee Y."/>
            <person name="Oh S."/>
            <person name="Lee J.H."/>
            <person name="Choi E."/>
            <person name="Choi E."/>
            <person name="Lee S.E."/>
            <person name="Jeon J."/>
            <person name="Kim H."/>
            <person name="Choi G."/>
            <person name="Song H."/>
            <person name="Lee J."/>
            <person name="Lee S.-C."/>
            <person name="Kwon J.-K."/>
            <person name="Lee H.-Y."/>
            <person name="Koo N."/>
            <person name="Hong Y."/>
            <person name="Kim R.W."/>
            <person name="Kang W.-H."/>
            <person name="Huh J.H."/>
            <person name="Kang B.-C."/>
            <person name="Yang T.-J."/>
            <person name="Lee Y.-H."/>
            <person name="Bennetzen J.L."/>
            <person name="Choi D."/>
        </authorList>
    </citation>
    <scope>NUCLEOTIDE SEQUENCE [LARGE SCALE GENOMIC DNA]</scope>
    <source>
        <strain evidence="4">cv. PBC81</strain>
    </source>
</reference>